<feature type="transmembrane region" description="Helical" evidence="8">
    <location>
        <begin position="289"/>
        <end position="315"/>
    </location>
</feature>
<comment type="caution">
    <text evidence="9">The sequence shown here is derived from an EMBL/GenBank/DDBJ whole genome shotgun (WGS) entry which is preliminary data.</text>
</comment>
<name>A0ABT3T1R2_9GAMM</name>
<dbReference type="InterPro" id="IPR038770">
    <property type="entry name" value="Na+/solute_symporter_sf"/>
</dbReference>
<feature type="transmembrane region" description="Helical" evidence="8">
    <location>
        <begin position="105"/>
        <end position="128"/>
    </location>
</feature>
<proteinExistence type="inferred from homology"/>
<evidence type="ECO:0000256" key="6">
    <source>
        <dbReference type="ARBA" id="ARBA00022989"/>
    </source>
</evidence>
<evidence type="ECO:0000256" key="3">
    <source>
        <dbReference type="ARBA" id="ARBA00022448"/>
    </source>
</evidence>
<feature type="transmembrane region" description="Helical" evidence="8">
    <location>
        <begin position="47"/>
        <end position="66"/>
    </location>
</feature>
<dbReference type="PANTHER" id="PTHR36838:SF4">
    <property type="entry name" value="AUXIN EFFLUX CARRIER FAMILY PROTEIN"/>
    <property type="match status" value="1"/>
</dbReference>
<feature type="transmembrane region" description="Helical" evidence="8">
    <location>
        <begin position="237"/>
        <end position="256"/>
    </location>
</feature>
<keyword evidence="3" id="KW-0813">Transport</keyword>
<reference evidence="9" key="1">
    <citation type="submission" date="2019-02" db="EMBL/GenBank/DDBJ databases">
        <authorList>
            <person name="Li S.-H."/>
        </authorList>
    </citation>
    <scope>NUCLEOTIDE SEQUENCE</scope>
    <source>
        <strain evidence="9">IMCC11814</strain>
    </source>
</reference>
<dbReference type="RefSeq" id="WP_279247943.1">
    <property type="nucleotide sequence ID" value="NZ_SHNO01000001.1"/>
</dbReference>
<protein>
    <submittedName>
        <fullName evidence="9">AEC family transporter</fullName>
    </submittedName>
</protein>
<evidence type="ECO:0000313" key="10">
    <source>
        <dbReference type="Proteomes" id="UP001143304"/>
    </source>
</evidence>
<evidence type="ECO:0000256" key="7">
    <source>
        <dbReference type="ARBA" id="ARBA00023136"/>
    </source>
</evidence>
<comment type="subcellular location">
    <subcellularLocation>
        <location evidence="1">Cell membrane</location>
        <topology evidence="1">Multi-pass membrane protein</topology>
    </subcellularLocation>
</comment>
<evidence type="ECO:0000313" key="9">
    <source>
        <dbReference type="EMBL" id="MCX2976188.1"/>
    </source>
</evidence>
<evidence type="ECO:0000256" key="1">
    <source>
        <dbReference type="ARBA" id="ARBA00004651"/>
    </source>
</evidence>
<keyword evidence="4" id="KW-1003">Cell membrane</keyword>
<gene>
    <name evidence="9" type="ORF">EYC82_02310</name>
</gene>
<feature type="transmembrane region" description="Helical" evidence="8">
    <location>
        <begin position="262"/>
        <end position="282"/>
    </location>
</feature>
<sequence>MSLAGTLNLFYASLAVSLPTFAWVALGVALNAFGILPQWLNDRISLLAFRFGLPLMLFAGAAQVDYSALGAARYLLAGVIATLLVFAASWLYTRWRGHPKREQGIFVQAAFRSNLAIVGMALTLSAYGERGPELAALPVALMTVLYNILAVWVLDSTLGNSTKLANVFRGVVLNPLVIGVMAGVCLAVSPMSVPAAMRPAGVILSGFFLPLVLICIGGSMRFSRLYRAGPLTWEASAWRLILAPMAGVLVALSLGVRDEHLGVLFLLLATPVAASSHVMVAAARGDSTLAANIIVLTTLLSLVTITAGFFTLAYFSMVGKLQ</sequence>
<organism evidence="9 10">
    <name type="scientific">Candidatus Marimicrobium litorale</name>
    <dbReference type="NCBI Taxonomy" id="2518991"/>
    <lineage>
        <taxon>Bacteria</taxon>
        <taxon>Pseudomonadati</taxon>
        <taxon>Pseudomonadota</taxon>
        <taxon>Gammaproteobacteria</taxon>
        <taxon>Cellvibrionales</taxon>
        <taxon>Halieaceae</taxon>
        <taxon>Marimicrobium</taxon>
    </lineage>
</organism>
<dbReference type="Proteomes" id="UP001143304">
    <property type="component" value="Unassembled WGS sequence"/>
</dbReference>
<keyword evidence="5 8" id="KW-0812">Transmembrane</keyword>
<dbReference type="Pfam" id="PF03547">
    <property type="entry name" value="Mem_trans"/>
    <property type="match status" value="1"/>
</dbReference>
<evidence type="ECO:0000256" key="5">
    <source>
        <dbReference type="ARBA" id="ARBA00022692"/>
    </source>
</evidence>
<feature type="transmembrane region" description="Helical" evidence="8">
    <location>
        <begin position="166"/>
        <end position="189"/>
    </location>
</feature>
<evidence type="ECO:0000256" key="4">
    <source>
        <dbReference type="ARBA" id="ARBA00022475"/>
    </source>
</evidence>
<accession>A0ABT3T1R2</accession>
<keyword evidence="7 8" id="KW-0472">Membrane</keyword>
<dbReference type="InterPro" id="IPR004776">
    <property type="entry name" value="Mem_transp_PIN-like"/>
</dbReference>
<feature type="transmembrane region" description="Helical" evidence="8">
    <location>
        <begin position="134"/>
        <end position="154"/>
    </location>
</feature>
<evidence type="ECO:0000256" key="8">
    <source>
        <dbReference type="SAM" id="Phobius"/>
    </source>
</evidence>
<keyword evidence="6 8" id="KW-1133">Transmembrane helix</keyword>
<keyword evidence="10" id="KW-1185">Reference proteome</keyword>
<dbReference type="EMBL" id="SHNO01000001">
    <property type="protein sequence ID" value="MCX2976188.1"/>
    <property type="molecule type" value="Genomic_DNA"/>
</dbReference>
<feature type="transmembrane region" description="Helical" evidence="8">
    <location>
        <begin position="72"/>
        <end position="93"/>
    </location>
</feature>
<dbReference type="PANTHER" id="PTHR36838">
    <property type="entry name" value="AUXIN EFFLUX CARRIER FAMILY PROTEIN"/>
    <property type="match status" value="1"/>
</dbReference>
<feature type="transmembrane region" description="Helical" evidence="8">
    <location>
        <begin position="195"/>
        <end position="216"/>
    </location>
</feature>
<comment type="similarity">
    <text evidence="2">Belongs to the auxin efflux carrier (TC 2.A.69) family.</text>
</comment>
<dbReference type="Gene3D" id="1.20.1530.20">
    <property type="match status" value="1"/>
</dbReference>
<evidence type="ECO:0000256" key="2">
    <source>
        <dbReference type="ARBA" id="ARBA00010145"/>
    </source>
</evidence>